<evidence type="ECO:0008006" key="7">
    <source>
        <dbReference type="Google" id="ProtNLM"/>
    </source>
</evidence>
<accession>A0ABP7TH21</accession>
<dbReference type="InterPro" id="IPR025734">
    <property type="entry name" value="EspG"/>
</dbReference>
<comment type="caution">
    <text evidence="5">The sequence shown here is derived from an EMBL/GenBank/DDBJ whole genome shotgun (WGS) entry which is preliminary data.</text>
</comment>
<organism evidence="5 6">
    <name type="scientific">Allokutzneria multivorans</name>
    <dbReference type="NCBI Taxonomy" id="1142134"/>
    <lineage>
        <taxon>Bacteria</taxon>
        <taxon>Bacillati</taxon>
        <taxon>Actinomycetota</taxon>
        <taxon>Actinomycetes</taxon>
        <taxon>Pseudonocardiales</taxon>
        <taxon>Pseudonocardiaceae</taxon>
        <taxon>Allokutzneria</taxon>
    </lineage>
</organism>
<evidence type="ECO:0000256" key="4">
    <source>
        <dbReference type="ARBA" id="ARBA00023186"/>
    </source>
</evidence>
<sequence>MTGISISDTAYQVAWEHIGFDQMPLALLVNPRGERHEERDAVVADAWQELRGAGLVDGVTLDEQLVRWLTVLAAPDRLVDARLWLGEEVRAVAAANQNEDEGVLAVLRGGRMILRPIYATGLARAATELLPAVKPGPGHSVSVPNEALAKAAREAGSDRRALAAALRGEISADDAEQLALMTKAARHRGQFGASLRRKRADHVVAYFDTEHGRYLMEESRGWTTVSPADTRVLVRQIDQLTTATN</sequence>
<comment type="subcellular location">
    <subcellularLocation>
        <location evidence="1">Cytoplasm</location>
    </subcellularLocation>
</comment>
<keyword evidence="6" id="KW-1185">Reference proteome</keyword>
<proteinExistence type="inferred from homology"/>
<evidence type="ECO:0000256" key="3">
    <source>
        <dbReference type="ARBA" id="ARBA00022490"/>
    </source>
</evidence>
<dbReference type="EMBL" id="BAABAL010000019">
    <property type="protein sequence ID" value="GAA4026139.1"/>
    <property type="molecule type" value="Genomic_DNA"/>
</dbReference>
<keyword evidence="4" id="KW-0143">Chaperone</keyword>
<evidence type="ECO:0000256" key="2">
    <source>
        <dbReference type="ARBA" id="ARBA00006411"/>
    </source>
</evidence>
<keyword evidence="3" id="KW-0963">Cytoplasm</keyword>
<dbReference type="Pfam" id="PF14011">
    <property type="entry name" value="ESX-1_EspG"/>
    <property type="match status" value="1"/>
</dbReference>
<evidence type="ECO:0000313" key="6">
    <source>
        <dbReference type="Proteomes" id="UP001501747"/>
    </source>
</evidence>
<name>A0ABP7TH21_9PSEU</name>
<reference evidence="6" key="1">
    <citation type="journal article" date="2019" name="Int. J. Syst. Evol. Microbiol.">
        <title>The Global Catalogue of Microorganisms (GCM) 10K type strain sequencing project: providing services to taxonomists for standard genome sequencing and annotation.</title>
        <authorList>
            <consortium name="The Broad Institute Genomics Platform"/>
            <consortium name="The Broad Institute Genome Sequencing Center for Infectious Disease"/>
            <person name="Wu L."/>
            <person name="Ma J."/>
        </authorList>
    </citation>
    <scope>NUCLEOTIDE SEQUENCE [LARGE SCALE GENOMIC DNA]</scope>
    <source>
        <strain evidence="6">JCM 17342</strain>
    </source>
</reference>
<dbReference type="Proteomes" id="UP001501747">
    <property type="component" value="Unassembled WGS sequence"/>
</dbReference>
<evidence type="ECO:0000313" key="5">
    <source>
        <dbReference type="EMBL" id="GAA4026139.1"/>
    </source>
</evidence>
<protein>
    <recommendedName>
        <fullName evidence="7">ESAT-6 protein secretion system EspG family protein</fullName>
    </recommendedName>
</protein>
<dbReference type="RefSeq" id="WP_344881702.1">
    <property type="nucleotide sequence ID" value="NZ_BAABAL010000019.1"/>
</dbReference>
<gene>
    <name evidence="5" type="ORF">GCM10022247_58650</name>
</gene>
<comment type="similarity">
    <text evidence="2">Belongs to the EspG family.</text>
</comment>
<evidence type="ECO:0000256" key="1">
    <source>
        <dbReference type="ARBA" id="ARBA00004496"/>
    </source>
</evidence>